<protein>
    <recommendedName>
        <fullName evidence="3">Glycosyl transferase</fullName>
    </recommendedName>
</protein>
<dbReference type="PANTHER" id="PTHR41244:SF1">
    <property type="entry name" value="GLYCOSYLTRANSFERASE"/>
    <property type="match status" value="1"/>
</dbReference>
<organism evidence="1 2">
    <name type="scientific">Clostridium puniceum</name>
    <dbReference type="NCBI Taxonomy" id="29367"/>
    <lineage>
        <taxon>Bacteria</taxon>
        <taxon>Bacillati</taxon>
        <taxon>Bacillota</taxon>
        <taxon>Clostridia</taxon>
        <taxon>Eubacteriales</taxon>
        <taxon>Clostridiaceae</taxon>
        <taxon>Clostridium</taxon>
    </lineage>
</organism>
<accession>A0A1S8TDI2</accession>
<keyword evidence="2" id="KW-1185">Reference proteome</keyword>
<dbReference type="AlphaFoldDB" id="A0A1S8TDI2"/>
<proteinExistence type="predicted"/>
<dbReference type="EMBL" id="LZZM01000180">
    <property type="protein sequence ID" value="OOM75833.1"/>
    <property type="molecule type" value="Genomic_DNA"/>
</dbReference>
<evidence type="ECO:0008006" key="3">
    <source>
        <dbReference type="Google" id="ProtNLM"/>
    </source>
</evidence>
<dbReference type="STRING" id="29367.CLPUN_30670"/>
<evidence type="ECO:0000313" key="2">
    <source>
        <dbReference type="Proteomes" id="UP000190890"/>
    </source>
</evidence>
<dbReference type="Proteomes" id="UP000190890">
    <property type="component" value="Unassembled WGS sequence"/>
</dbReference>
<dbReference type="RefSeq" id="WP_198944349.1">
    <property type="nucleotide sequence ID" value="NZ_LZZM01000180.1"/>
</dbReference>
<dbReference type="PANTHER" id="PTHR41244">
    <property type="entry name" value="RHAMNAN SYNTHESIS F"/>
    <property type="match status" value="1"/>
</dbReference>
<dbReference type="Pfam" id="PF14307">
    <property type="entry name" value="Glyco_tran_WbsX"/>
    <property type="match status" value="1"/>
</dbReference>
<name>A0A1S8TDI2_9CLOT</name>
<dbReference type="InterPro" id="IPR032719">
    <property type="entry name" value="WbsX"/>
</dbReference>
<dbReference type="CDD" id="cd11579">
    <property type="entry name" value="Glyco_tran_WbsX"/>
    <property type="match status" value="1"/>
</dbReference>
<evidence type="ECO:0000313" key="1">
    <source>
        <dbReference type="EMBL" id="OOM75833.1"/>
    </source>
</evidence>
<comment type="caution">
    <text evidence="1">The sequence shown here is derived from an EMBL/GenBank/DDBJ whole genome shotgun (WGS) entry which is preliminary data.</text>
</comment>
<reference evidence="1 2" key="1">
    <citation type="submission" date="2016-05" db="EMBL/GenBank/DDBJ databases">
        <title>Microbial solvent formation.</title>
        <authorList>
            <person name="Poehlein A."/>
            <person name="Montoya Solano J.D."/>
            <person name="Flitsch S."/>
            <person name="Krabben P."/>
            <person name="Duerre P."/>
            <person name="Daniel R."/>
        </authorList>
    </citation>
    <scope>NUCLEOTIDE SEQUENCE [LARGE SCALE GENOMIC DNA]</scope>
    <source>
        <strain evidence="1 2">DSM 2619</strain>
    </source>
</reference>
<sequence length="357" mass="43085">MKPKIIAFYLPQFHAIPENDLWWGNGFTEWTNTKKAKALFQGHYQPKEPLDSNYYCLLDSNKQEWQCNMAEKYGIYGFCYYHYWFCGKMLLEKPMENMLENSNIKLPFCISWANEPWTRNWDGREKDVLMSQEYGELDDWEKHFQYLLPFFKDKRYIKKDNKPIMVLYRASHIKNCEEMIDYWGKRIKKYGFSGIYIIETLTGHQKASSLKNSSAQLEMEPMHTIRHYLPLWKQGIRLIKKNLNKKGFKVYDKIPYNLIWNNIINKKRKKHKLTYLGSFVDWDNSARWGSRAMIITGADPSQFKKYFNIQYEKSRKSEKEYIFLNAWNEWAEGAYLEPDKKCKYKYLESIEEIIKVK</sequence>
<dbReference type="Gene3D" id="3.20.20.80">
    <property type="entry name" value="Glycosidases"/>
    <property type="match status" value="1"/>
</dbReference>
<gene>
    <name evidence="1" type="ORF">CLPUN_30670</name>
</gene>